<dbReference type="PROSITE" id="PS00028">
    <property type="entry name" value="ZINC_FINGER_C2H2_1"/>
    <property type="match status" value="1"/>
</dbReference>
<dbReference type="Pfam" id="PF22600">
    <property type="entry name" value="MTPAP-like_central"/>
    <property type="match status" value="1"/>
</dbReference>
<evidence type="ECO:0000313" key="3">
    <source>
        <dbReference type="WBParaSite" id="SVE_0971500.1"/>
    </source>
</evidence>
<reference evidence="2" key="1">
    <citation type="submission" date="2014-07" db="EMBL/GenBank/DDBJ databases">
        <authorList>
            <person name="Martin A.A"/>
            <person name="De Silva N."/>
        </authorList>
    </citation>
    <scope>NUCLEOTIDE SEQUENCE</scope>
</reference>
<dbReference type="Gene3D" id="3.30.70.330">
    <property type="match status" value="1"/>
</dbReference>
<dbReference type="SUPFAM" id="SSF81301">
    <property type="entry name" value="Nucleotidyltransferase"/>
    <property type="match status" value="1"/>
</dbReference>
<feature type="domain" description="C2H2-type" evidence="1">
    <location>
        <begin position="5"/>
        <end position="27"/>
    </location>
</feature>
<keyword evidence="2" id="KW-1185">Reference proteome</keyword>
<sequence>MHYSCEVCHVSCHSEASLNAHYGGKKHAANVEEERKLVEIASRSVFLKGFQKGIEYGTDWIKEIGGKFGDIDRVIPDLNNKYYIIIEFKNNSSAKRFLENGNFMLHNHEIIVEKRKVSFSSVIKRLKYSDIDIGAIGELLENEHDFEKQIEMLVDTLTINKERIQRRLNIIDTLATCIQKYFVPSLNIQVFGSLISGLSTKYSDVDGTLLFSEDFDCHPVNNNNIACRNSEALLTLDPQILLENKITLKEFSSLSVQNRIRLLCKIISHIKKTTGIVTEISFILNKKVPLLQIAIRNKFILDLSCNNKLGVVKFNWFSDIIKADTTGRIFKFIFALRLWSSTTNLLRGKNSQDNSGYFTSYSITLMAIFYLRNRNFIPSNIVDDKFIVNGFKCGFKVSPFQFADVTMSYLFRDFFTFTVTKFNPKLIMCLPIERFLTTKEFNDHYHFDEDTQKKFSSAVNIQDPIEITHNIGQRVTFKYWRKMKTNMLLSIAKIKARENFLSILRIKGHNDSNDHDENMVDMYEEGEELKKLCEINVPITLPQEVFYSLLNEILEQIVLLDSVFDDTYMDDSKEVAGITGNDGHWVRLFATSTPVWTGRRKIRRHIEIIPNEKTLSLEKRVTKKIMEERSNSSEMCPSEIITVFKLEGCYETGKYKIFYAKDPDLHHEQEKFLSDILHFLQYFIPNVMTKTLAEL</sequence>
<dbReference type="SUPFAM" id="SSF81631">
    <property type="entry name" value="PAP/OAS1 substrate-binding domain"/>
    <property type="match status" value="1"/>
</dbReference>
<dbReference type="WBParaSite" id="SVE_0971500.1">
    <property type="protein sequence ID" value="SVE_0971500.1"/>
    <property type="gene ID" value="SVE_0971500"/>
</dbReference>
<proteinExistence type="predicted"/>
<dbReference type="Gene3D" id="3.30.460.10">
    <property type="entry name" value="Beta Polymerase, domain 2"/>
    <property type="match status" value="1"/>
</dbReference>
<dbReference type="PANTHER" id="PTHR12271">
    <property type="entry name" value="POLY A POLYMERASE CID PAP -RELATED"/>
    <property type="match status" value="1"/>
</dbReference>
<dbReference type="Proteomes" id="UP000035680">
    <property type="component" value="Unassembled WGS sequence"/>
</dbReference>
<name>A0A0K0FL01_STRVS</name>
<dbReference type="PANTHER" id="PTHR12271:SF127">
    <property type="entry name" value="SPECKLE TARGETED PIP5K1A-REGULATED POLY(A) POLYMERASE"/>
    <property type="match status" value="1"/>
</dbReference>
<dbReference type="InterPro" id="IPR035979">
    <property type="entry name" value="RBD_domain_sf"/>
</dbReference>
<accession>A0A0K0FL01</accession>
<dbReference type="SUPFAM" id="SSF54928">
    <property type="entry name" value="RNA-binding domain, RBD"/>
    <property type="match status" value="1"/>
</dbReference>
<dbReference type="SUPFAM" id="SSF57667">
    <property type="entry name" value="beta-beta-alpha zinc fingers"/>
    <property type="match status" value="1"/>
</dbReference>
<reference evidence="3" key="2">
    <citation type="submission" date="2015-08" db="UniProtKB">
        <authorList>
            <consortium name="WormBaseParasite"/>
        </authorList>
    </citation>
    <scope>IDENTIFICATION</scope>
</reference>
<dbReference type="InterPro" id="IPR003604">
    <property type="entry name" value="Matrin/U1-like-C_Znf_C2H2"/>
</dbReference>
<dbReference type="InterPro" id="IPR013087">
    <property type="entry name" value="Znf_C2H2_type"/>
</dbReference>
<dbReference type="STRING" id="75913.A0A0K0FL01"/>
<evidence type="ECO:0000313" key="2">
    <source>
        <dbReference type="Proteomes" id="UP000035680"/>
    </source>
</evidence>
<dbReference type="GO" id="GO:0008270">
    <property type="term" value="F:zinc ion binding"/>
    <property type="evidence" value="ECO:0007669"/>
    <property type="project" value="InterPro"/>
</dbReference>
<evidence type="ECO:0000259" key="1">
    <source>
        <dbReference type="PROSITE" id="PS00028"/>
    </source>
</evidence>
<dbReference type="SMART" id="SM00451">
    <property type="entry name" value="ZnF_U1"/>
    <property type="match status" value="1"/>
</dbReference>
<dbReference type="InterPro" id="IPR043519">
    <property type="entry name" value="NT_sf"/>
</dbReference>
<dbReference type="GO" id="GO:0003676">
    <property type="term" value="F:nucleic acid binding"/>
    <property type="evidence" value="ECO:0007669"/>
    <property type="project" value="InterPro"/>
</dbReference>
<dbReference type="Gene3D" id="3.30.160.60">
    <property type="entry name" value="Classic Zinc Finger"/>
    <property type="match status" value="1"/>
</dbReference>
<dbReference type="InterPro" id="IPR036236">
    <property type="entry name" value="Znf_C2H2_sf"/>
</dbReference>
<dbReference type="GO" id="GO:1990817">
    <property type="term" value="F:poly(A) RNA polymerase activity"/>
    <property type="evidence" value="ECO:0007669"/>
    <property type="project" value="TreeGrafter"/>
</dbReference>
<dbReference type="Pfam" id="PF12874">
    <property type="entry name" value="zf-met"/>
    <property type="match status" value="1"/>
</dbReference>
<dbReference type="InterPro" id="IPR012677">
    <property type="entry name" value="Nucleotide-bd_a/b_plait_sf"/>
</dbReference>
<dbReference type="InterPro" id="IPR054708">
    <property type="entry name" value="MTPAP-like_central"/>
</dbReference>
<dbReference type="Gene3D" id="1.10.1410.10">
    <property type="match status" value="1"/>
</dbReference>
<dbReference type="GO" id="GO:0031123">
    <property type="term" value="P:RNA 3'-end processing"/>
    <property type="evidence" value="ECO:0007669"/>
    <property type="project" value="TreeGrafter"/>
</dbReference>
<dbReference type="AlphaFoldDB" id="A0A0K0FL01"/>
<protein>
    <submittedName>
        <fullName evidence="3">C2H2-type domain-containing protein</fullName>
    </submittedName>
</protein>
<organism evidence="2 3">
    <name type="scientific">Strongyloides venezuelensis</name>
    <name type="common">Threadworm</name>
    <dbReference type="NCBI Taxonomy" id="75913"/>
    <lineage>
        <taxon>Eukaryota</taxon>
        <taxon>Metazoa</taxon>
        <taxon>Ecdysozoa</taxon>
        <taxon>Nematoda</taxon>
        <taxon>Chromadorea</taxon>
        <taxon>Rhabditida</taxon>
        <taxon>Tylenchina</taxon>
        <taxon>Panagrolaimomorpha</taxon>
        <taxon>Strongyloidoidea</taxon>
        <taxon>Strongyloididae</taxon>
        <taxon>Strongyloides</taxon>
    </lineage>
</organism>